<evidence type="ECO:0000256" key="2">
    <source>
        <dbReference type="SAM" id="Phobius"/>
    </source>
</evidence>
<accession>A0A484Q124</accession>
<gene>
    <name evidence="3" type="ORF">ANK1_4052</name>
    <name evidence="4" type="ORF">ANK2_4053</name>
</gene>
<keyword evidence="2" id="KW-0812">Transmembrane</keyword>
<feature type="transmembrane region" description="Helical" evidence="2">
    <location>
        <begin position="58"/>
        <end position="81"/>
    </location>
</feature>
<dbReference type="EMBL" id="CAADIF010000005">
    <property type="protein sequence ID" value="VFR60827.1"/>
    <property type="molecule type" value="Genomic_DNA"/>
</dbReference>
<organism evidence="3">
    <name type="scientific">plant metagenome</name>
    <dbReference type="NCBI Taxonomy" id="1297885"/>
    <lineage>
        <taxon>unclassified sequences</taxon>
        <taxon>metagenomes</taxon>
        <taxon>organismal metagenomes</taxon>
    </lineage>
</organism>
<keyword evidence="2" id="KW-1133">Transmembrane helix</keyword>
<feature type="transmembrane region" description="Helical" evidence="2">
    <location>
        <begin position="32"/>
        <end position="52"/>
    </location>
</feature>
<evidence type="ECO:0000256" key="1">
    <source>
        <dbReference type="SAM" id="MobiDB-lite"/>
    </source>
</evidence>
<protein>
    <recommendedName>
        <fullName evidence="5">DUF3742 family protein</fullName>
    </recommendedName>
</protein>
<name>A0A484Q124_9ZZZZ</name>
<proteinExistence type="predicted"/>
<reference evidence="3" key="1">
    <citation type="submission" date="2019-03" db="EMBL/GenBank/DDBJ databases">
        <authorList>
            <person name="Danneels B."/>
        </authorList>
    </citation>
    <scope>NUCLEOTIDE SEQUENCE</scope>
</reference>
<dbReference type="AlphaFoldDB" id="A0A484Q124"/>
<dbReference type="Pfam" id="PF12553">
    <property type="entry name" value="DUF3742"/>
    <property type="match status" value="1"/>
</dbReference>
<dbReference type="InterPro" id="IPR022213">
    <property type="entry name" value="DUF3742"/>
</dbReference>
<sequence>MSTKNRISNAERLGRWLGGLWRGYVRRERRTAGWLVARGVPAGGATVLLWIVKLAVLGVLLYAAFWLALLLVFAVAASWVASQNRSEEEFELQFPATLDELRETPGYDPNLYNDTSHEMYKDDD</sequence>
<keyword evidence="2" id="KW-0472">Membrane</keyword>
<evidence type="ECO:0008006" key="5">
    <source>
        <dbReference type="Google" id="ProtNLM"/>
    </source>
</evidence>
<evidence type="ECO:0000313" key="4">
    <source>
        <dbReference type="EMBL" id="VFR60827.1"/>
    </source>
</evidence>
<evidence type="ECO:0000313" key="3">
    <source>
        <dbReference type="EMBL" id="VFR31992.1"/>
    </source>
</evidence>
<feature type="region of interest" description="Disordered" evidence="1">
    <location>
        <begin position="101"/>
        <end position="124"/>
    </location>
</feature>
<dbReference type="EMBL" id="CAADIA010000006">
    <property type="protein sequence ID" value="VFR31992.1"/>
    <property type="molecule type" value="Genomic_DNA"/>
</dbReference>
<feature type="compositionally biased region" description="Basic and acidic residues" evidence="1">
    <location>
        <begin position="115"/>
        <end position="124"/>
    </location>
</feature>